<protein>
    <recommendedName>
        <fullName evidence="3">diguanylate cyclase</fullName>
        <ecNumber evidence="3">2.7.7.65</ecNumber>
    </recommendedName>
</protein>
<comment type="pathway">
    <text evidence="2">Purine metabolism; 3',5'-cyclic di-GMP biosynthesis.</text>
</comment>
<dbReference type="PROSITE" id="PS50112">
    <property type="entry name" value="PAS"/>
    <property type="match status" value="2"/>
</dbReference>
<dbReference type="InterPro" id="IPR000014">
    <property type="entry name" value="PAS"/>
</dbReference>
<feature type="domain" description="EAL" evidence="7">
    <location>
        <begin position="429"/>
        <end position="682"/>
    </location>
</feature>
<dbReference type="Pfam" id="PF08447">
    <property type="entry name" value="PAS_3"/>
    <property type="match status" value="1"/>
</dbReference>
<evidence type="ECO:0000259" key="8">
    <source>
        <dbReference type="PROSITE" id="PS50887"/>
    </source>
</evidence>
<evidence type="ECO:0000313" key="9">
    <source>
        <dbReference type="EMBL" id="ACS85160.1"/>
    </source>
</evidence>
<dbReference type="InterPro" id="IPR013655">
    <property type="entry name" value="PAS_fold_3"/>
</dbReference>
<dbReference type="InterPro" id="IPR000160">
    <property type="entry name" value="GGDEF_dom"/>
</dbReference>
<dbReference type="InterPro" id="IPR035919">
    <property type="entry name" value="EAL_sf"/>
</dbReference>
<dbReference type="SUPFAM" id="SSF55785">
    <property type="entry name" value="PYP-like sensor domain (PAS domain)"/>
    <property type="match status" value="2"/>
</dbReference>
<dbReference type="NCBIfam" id="TIGR00229">
    <property type="entry name" value="sensory_box"/>
    <property type="match status" value="2"/>
</dbReference>
<evidence type="ECO:0000256" key="1">
    <source>
        <dbReference type="ARBA" id="ARBA00001946"/>
    </source>
</evidence>
<dbReference type="PANTHER" id="PTHR44757">
    <property type="entry name" value="DIGUANYLATE CYCLASE DGCP"/>
    <property type="match status" value="1"/>
</dbReference>
<name>C6CDP3_MUSP7</name>
<evidence type="ECO:0000259" key="6">
    <source>
        <dbReference type="PROSITE" id="PS50113"/>
    </source>
</evidence>
<dbReference type="PROSITE" id="PS50883">
    <property type="entry name" value="EAL"/>
    <property type="match status" value="1"/>
</dbReference>
<dbReference type="eggNOG" id="COG5001">
    <property type="taxonomic scope" value="Bacteria"/>
</dbReference>
<dbReference type="Pfam" id="PF00563">
    <property type="entry name" value="EAL"/>
    <property type="match status" value="1"/>
</dbReference>
<dbReference type="GO" id="GO:0052621">
    <property type="term" value="F:diguanylate cyclase activity"/>
    <property type="evidence" value="ECO:0007669"/>
    <property type="project" value="UniProtKB-EC"/>
</dbReference>
<dbReference type="EMBL" id="CP001654">
    <property type="protein sequence ID" value="ACS85160.1"/>
    <property type="molecule type" value="Genomic_DNA"/>
</dbReference>
<dbReference type="SMART" id="SM00052">
    <property type="entry name" value="EAL"/>
    <property type="match status" value="1"/>
</dbReference>
<dbReference type="PROSITE" id="PS50887">
    <property type="entry name" value="GGDEF"/>
    <property type="match status" value="1"/>
</dbReference>
<feature type="domain" description="PAS" evidence="5">
    <location>
        <begin position="8"/>
        <end position="78"/>
    </location>
</feature>
<comment type="cofactor">
    <cofactor evidence="1">
        <name>Mg(2+)</name>
        <dbReference type="ChEBI" id="CHEBI:18420"/>
    </cofactor>
</comment>
<dbReference type="SUPFAM" id="SSF141868">
    <property type="entry name" value="EAL domain-like"/>
    <property type="match status" value="1"/>
</dbReference>
<organism evidence="9 10">
    <name type="scientific">Musicola paradisiaca (strain Ech703)</name>
    <name type="common">Dickeya paradisiaca</name>
    <name type="synonym">Dickeya dadantii</name>
    <dbReference type="NCBI Taxonomy" id="579405"/>
    <lineage>
        <taxon>Bacteria</taxon>
        <taxon>Pseudomonadati</taxon>
        <taxon>Pseudomonadota</taxon>
        <taxon>Gammaproteobacteria</taxon>
        <taxon>Enterobacterales</taxon>
        <taxon>Pectobacteriaceae</taxon>
        <taxon>Musicola</taxon>
    </lineage>
</organism>
<evidence type="ECO:0000256" key="4">
    <source>
        <dbReference type="ARBA" id="ARBA00034247"/>
    </source>
</evidence>
<keyword evidence="10" id="KW-1185">Reference proteome</keyword>
<dbReference type="InterPro" id="IPR035965">
    <property type="entry name" value="PAS-like_dom_sf"/>
</dbReference>
<feature type="domain" description="PAS" evidence="5">
    <location>
        <begin position="129"/>
        <end position="185"/>
    </location>
</feature>
<gene>
    <name evidence="9" type="ordered locus">Dd703_1358</name>
</gene>
<evidence type="ECO:0000259" key="5">
    <source>
        <dbReference type="PROSITE" id="PS50112"/>
    </source>
</evidence>
<dbReference type="InterPro" id="IPR000700">
    <property type="entry name" value="PAS-assoc_C"/>
</dbReference>
<dbReference type="Pfam" id="PF13426">
    <property type="entry name" value="PAS_9"/>
    <property type="match status" value="1"/>
</dbReference>
<sequence length="685" mass="77249">MQPPEWRSDSLFQAILDRCPVGIAVIDYSGNYLTVNPAYCNIYGYTQQEMLHRSFTMVFPPEAQGSVLERHQRFLDEGGKLGGEWTVTRRDGTLLTVWSESVPFAQAGHKADRLVYVLDISERKKTHEQQQIAAAVYDASHEAIFVTDADNNIISVNPAFSRLTGYHFDDVNGKNPRMFKSSRHPPSFYAEMWHALHEKGLWIGEVWDRHKNGHDYLKELTVTVIRDAAGHIINHVGMFSDITLRKKQEELIWRQANYDAITDLPNRHLFQSKLEQAAQHARRTGNLMALMLIDLDHFKAVNDSMGHRAGDMLLTRVSQRLIDSVQHADTIIARLGGDEFAVIISDLFQPHDCDALAKALLENLSHPFNIDGENMFVSASIGIACFPTDSDNLEALFKNADQAMYAAKNAGRNGFSYYSPALHDAARTRLRMTNDLRKAIREEQFEVYYQPIVALDTGHITKAEALVRWHHPTHGLVSPAEFIPLAEETGIIIPLGNWVARQAIAQLARWRQFCDPRFQMTINLSPIQLRSQDFADMDWLRELDRHGLSGDAIAIEITEGLLLNAEPRVNRNLHMFRDAGIQIAIDDFGTGYSSLAYLRRFNIDYLKIDRSFIEDMDGVGHELCVAIVAMAHSLGLQVVAEGVETLQQSAMLKRIGCDYAQGFLFSRPQSAADITQLLPTAPSLP</sequence>
<dbReference type="Pfam" id="PF00990">
    <property type="entry name" value="GGDEF"/>
    <property type="match status" value="1"/>
</dbReference>
<dbReference type="Gene3D" id="3.30.70.270">
    <property type="match status" value="1"/>
</dbReference>
<dbReference type="Gene3D" id="3.20.20.450">
    <property type="entry name" value="EAL domain"/>
    <property type="match status" value="1"/>
</dbReference>
<feature type="domain" description="GGDEF" evidence="8">
    <location>
        <begin position="286"/>
        <end position="420"/>
    </location>
</feature>
<dbReference type="InterPro" id="IPR001633">
    <property type="entry name" value="EAL_dom"/>
</dbReference>
<dbReference type="EC" id="2.7.7.65" evidence="3"/>
<dbReference type="CDD" id="cd01948">
    <property type="entry name" value="EAL"/>
    <property type="match status" value="1"/>
</dbReference>
<dbReference type="InterPro" id="IPR001610">
    <property type="entry name" value="PAC"/>
</dbReference>
<dbReference type="CDD" id="cd01949">
    <property type="entry name" value="GGDEF"/>
    <property type="match status" value="1"/>
</dbReference>
<reference evidence="9" key="1">
    <citation type="submission" date="2009-06" db="EMBL/GenBank/DDBJ databases">
        <title>Complete sequence of Dickeya dadantii Ech703.</title>
        <authorList>
            <consortium name="US DOE Joint Genome Institute"/>
            <person name="Lucas S."/>
            <person name="Copeland A."/>
            <person name="Lapidus A."/>
            <person name="Glavina del Rio T."/>
            <person name="Dalin E."/>
            <person name="Tice H."/>
            <person name="Bruce D."/>
            <person name="Goodwin L."/>
            <person name="Pitluck S."/>
            <person name="Chertkov O."/>
            <person name="Brettin T."/>
            <person name="Detter J.C."/>
            <person name="Han C."/>
            <person name="Larimer F."/>
            <person name="Land M."/>
            <person name="Hauser L."/>
            <person name="Kyrpides N."/>
            <person name="Mikhailova N."/>
            <person name="Balakrishnan V."/>
            <person name="Glasner J."/>
            <person name="Perna N.T."/>
        </authorList>
    </citation>
    <scope>NUCLEOTIDE SEQUENCE [LARGE SCALE GENOMIC DNA]</scope>
    <source>
        <strain evidence="9">Ech703</strain>
    </source>
</reference>
<dbReference type="HOGENOM" id="CLU_000445_70_20_6"/>
<evidence type="ECO:0000256" key="2">
    <source>
        <dbReference type="ARBA" id="ARBA00004665"/>
    </source>
</evidence>
<evidence type="ECO:0000313" key="10">
    <source>
        <dbReference type="Proteomes" id="UP000002734"/>
    </source>
</evidence>
<evidence type="ECO:0000259" key="7">
    <source>
        <dbReference type="PROSITE" id="PS50883"/>
    </source>
</evidence>
<dbReference type="AlphaFoldDB" id="C6CDP3"/>
<dbReference type="PANTHER" id="PTHR44757:SF2">
    <property type="entry name" value="BIOFILM ARCHITECTURE MAINTENANCE PROTEIN MBAA"/>
    <property type="match status" value="1"/>
</dbReference>
<dbReference type="InterPro" id="IPR029787">
    <property type="entry name" value="Nucleotide_cyclase"/>
</dbReference>
<dbReference type="RefSeq" id="WP_012764977.1">
    <property type="nucleotide sequence ID" value="NC_012880.1"/>
</dbReference>
<dbReference type="InterPro" id="IPR052155">
    <property type="entry name" value="Biofilm_reg_signaling"/>
</dbReference>
<dbReference type="SMART" id="SM00086">
    <property type="entry name" value="PAC"/>
    <property type="match status" value="2"/>
</dbReference>
<dbReference type="FunFam" id="3.30.70.270:FF:000001">
    <property type="entry name" value="Diguanylate cyclase domain protein"/>
    <property type="match status" value="1"/>
</dbReference>
<accession>C6CDP3</accession>
<feature type="domain" description="PAC" evidence="6">
    <location>
        <begin position="202"/>
        <end position="254"/>
    </location>
</feature>
<dbReference type="CDD" id="cd00130">
    <property type="entry name" value="PAS"/>
    <property type="match status" value="2"/>
</dbReference>
<evidence type="ECO:0000256" key="3">
    <source>
        <dbReference type="ARBA" id="ARBA00012528"/>
    </source>
</evidence>
<dbReference type="Gene3D" id="3.30.450.20">
    <property type="entry name" value="PAS domain"/>
    <property type="match status" value="2"/>
</dbReference>
<proteinExistence type="predicted"/>
<dbReference type="SUPFAM" id="SSF55073">
    <property type="entry name" value="Nucleotide cyclase"/>
    <property type="match status" value="1"/>
</dbReference>
<dbReference type="STRING" id="579405.Dd703_1358"/>
<dbReference type="Proteomes" id="UP000002734">
    <property type="component" value="Chromosome"/>
</dbReference>
<comment type="catalytic activity">
    <reaction evidence="4">
        <text>2 GTP = 3',3'-c-di-GMP + 2 diphosphate</text>
        <dbReference type="Rhea" id="RHEA:24898"/>
        <dbReference type="ChEBI" id="CHEBI:33019"/>
        <dbReference type="ChEBI" id="CHEBI:37565"/>
        <dbReference type="ChEBI" id="CHEBI:58805"/>
        <dbReference type="EC" id="2.7.7.65"/>
    </reaction>
</comment>
<dbReference type="SMART" id="SM00091">
    <property type="entry name" value="PAS"/>
    <property type="match status" value="2"/>
</dbReference>
<dbReference type="InterPro" id="IPR043128">
    <property type="entry name" value="Rev_trsase/Diguanyl_cyclase"/>
</dbReference>
<dbReference type="PROSITE" id="PS50113">
    <property type="entry name" value="PAC"/>
    <property type="match status" value="1"/>
</dbReference>
<dbReference type="NCBIfam" id="TIGR00254">
    <property type="entry name" value="GGDEF"/>
    <property type="match status" value="1"/>
</dbReference>
<dbReference type="SMART" id="SM00267">
    <property type="entry name" value="GGDEF"/>
    <property type="match status" value="1"/>
</dbReference>
<dbReference type="KEGG" id="dda:Dd703_1358"/>